<dbReference type="InterPro" id="IPR044946">
    <property type="entry name" value="Restrct_endonuc_typeI_TRD_sf"/>
</dbReference>
<dbReference type="Proteomes" id="UP000634043">
    <property type="component" value="Unassembled WGS sequence"/>
</dbReference>
<dbReference type="Pfam" id="PF01420">
    <property type="entry name" value="Methylase_S"/>
    <property type="match status" value="2"/>
</dbReference>
<dbReference type="RefSeq" id="WP_188501290.1">
    <property type="nucleotide sequence ID" value="NZ_BMFP01000003.1"/>
</dbReference>
<evidence type="ECO:0000313" key="5">
    <source>
        <dbReference type="EMBL" id="GGG14668.1"/>
    </source>
</evidence>
<reference evidence="6" key="1">
    <citation type="journal article" date="2019" name="Int. J. Syst. Evol. Microbiol.">
        <title>The Global Catalogue of Microorganisms (GCM) 10K type strain sequencing project: providing services to taxonomists for standard genome sequencing and annotation.</title>
        <authorList>
            <consortium name="The Broad Institute Genomics Platform"/>
            <consortium name="The Broad Institute Genome Sequencing Center for Infectious Disease"/>
            <person name="Wu L."/>
            <person name="Ma J."/>
        </authorList>
    </citation>
    <scope>NUCLEOTIDE SEQUENCE [LARGE SCALE GENOMIC DNA]</scope>
    <source>
        <strain evidence="6">CGMCC 1.12749</strain>
    </source>
</reference>
<organism evidence="5 6">
    <name type="scientific">Pontibacter amylolyticus</name>
    <dbReference type="NCBI Taxonomy" id="1424080"/>
    <lineage>
        <taxon>Bacteria</taxon>
        <taxon>Pseudomonadati</taxon>
        <taxon>Bacteroidota</taxon>
        <taxon>Cytophagia</taxon>
        <taxon>Cytophagales</taxon>
        <taxon>Hymenobacteraceae</taxon>
        <taxon>Pontibacter</taxon>
    </lineage>
</organism>
<accession>A0ABQ1W669</accession>
<sequence>MTNWKTYNLTEVVDKRRGISYGIVQPGTFVDDGVPIIKVNNLTDRKLSFSDVQKVKPEVEAKYQRTKLRGNEILISLVGSLGHVAKVNEAMIGWNVARAVGVLPISDSFDKEWIFWFLKSPQAQNFVHGQATTSVQATLNLKELQELQIAYPDEKYRKKASEILSALDDKIELNRRMNQTLEQMAQTLFRQYFVDGIDEENLPEGWAKKSLGQLVDITSSKRIFLNEYVPEGIPFYRGKEIIQLNKTGIISTELFITEEKFETIKAKFGVPKEGDILLTSVGTIGVPYLVNKDDVFYFKDGNITWVKSYLDHVGPVYLYQWLISEEGQSSIDNITIGSTQKAVTIQSLKSMQVIVPPKELHDSVCNQLQALRDKINHNIKEIRALIQTRDSLLPKLMSGEIDVMQIKPEELHEPVLS</sequence>
<dbReference type="InterPro" id="IPR000055">
    <property type="entry name" value="Restrct_endonuc_typeI_TRD"/>
</dbReference>
<dbReference type="Gene3D" id="3.90.220.20">
    <property type="entry name" value="DNA methylase specificity domains"/>
    <property type="match status" value="2"/>
</dbReference>
<dbReference type="InterPro" id="IPR052021">
    <property type="entry name" value="Type-I_RS_S_subunit"/>
</dbReference>
<keyword evidence="2" id="KW-0680">Restriction system</keyword>
<dbReference type="CDD" id="cd17256">
    <property type="entry name" value="RMtype1_S_EcoJA65PI-TRD1-CR1_like"/>
    <property type="match status" value="1"/>
</dbReference>
<dbReference type="SUPFAM" id="SSF116734">
    <property type="entry name" value="DNA methylase specificity domain"/>
    <property type="match status" value="2"/>
</dbReference>
<comment type="similarity">
    <text evidence="1">Belongs to the type-I restriction system S methylase family.</text>
</comment>
<protein>
    <recommendedName>
        <fullName evidence="4">Type I restriction modification DNA specificity domain-containing protein</fullName>
    </recommendedName>
</protein>
<comment type="caution">
    <text evidence="5">The sequence shown here is derived from an EMBL/GenBank/DDBJ whole genome shotgun (WGS) entry which is preliminary data.</text>
</comment>
<evidence type="ECO:0000256" key="3">
    <source>
        <dbReference type="ARBA" id="ARBA00023125"/>
    </source>
</evidence>
<name>A0ABQ1W669_9BACT</name>
<dbReference type="PANTHER" id="PTHR30408:SF13">
    <property type="entry name" value="TYPE I RESTRICTION ENZYME HINDI SPECIFICITY SUBUNIT"/>
    <property type="match status" value="1"/>
</dbReference>
<dbReference type="EMBL" id="BMFP01000003">
    <property type="protein sequence ID" value="GGG14668.1"/>
    <property type="molecule type" value="Genomic_DNA"/>
</dbReference>
<dbReference type="PANTHER" id="PTHR30408">
    <property type="entry name" value="TYPE-1 RESTRICTION ENZYME ECOKI SPECIFICITY PROTEIN"/>
    <property type="match status" value="1"/>
</dbReference>
<keyword evidence="6" id="KW-1185">Reference proteome</keyword>
<evidence type="ECO:0000313" key="6">
    <source>
        <dbReference type="Proteomes" id="UP000634043"/>
    </source>
</evidence>
<gene>
    <name evidence="5" type="ORF">GCM10011323_18870</name>
</gene>
<evidence type="ECO:0000256" key="1">
    <source>
        <dbReference type="ARBA" id="ARBA00010923"/>
    </source>
</evidence>
<keyword evidence="3" id="KW-0238">DNA-binding</keyword>
<evidence type="ECO:0000259" key="4">
    <source>
        <dbReference type="Pfam" id="PF01420"/>
    </source>
</evidence>
<proteinExistence type="inferred from homology"/>
<feature type="domain" description="Type I restriction modification DNA specificity" evidence="4">
    <location>
        <begin position="2"/>
        <end position="183"/>
    </location>
</feature>
<evidence type="ECO:0000256" key="2">
    <source>
        <dbReference type="ARBA" id="ARBA00022747"/>
    </source>
</evidence>
<feature type="domain" description="Type I restriction modification DNA specificity" evidence="4">
    <location>
        <begin position="203"/>
        <end position="379"/>
    </location>
</feature>